<keyword evidence="1" id="KW-0233">DNA recombination</keyword>
<proteinExistence type="predicted"/>
<dbReference type="InterPro" id="IPR002104">
    <property type="entry name" value="Integrase_catalytic"/>
</dbReference>
<sequence length="911" mass="100830">MMPDLADPDSRFSRPSSPFALEQLLYQRRADLIERVAITRLDAVLARAENVAVAEREGALLTSAILFGALLDRRRWGEWLIASRGMFVGIDFRPQQTGTITVTAGNETVAVRTIPRLHHHGRVWIDLPVTAGRDARRWVADPLTHCLLRHWQDARVRMPPPTLSPAEAVGAFLGWRGLDPGPADQLLDGLYRAAVLKWRMRMPGFLVEEIGVDGRCVSLPDERWRAMLSGMVRIVPAHRTPWQPAPRKTAGNDPVMAILIAALPDGRHSGGRSFVEAARTLAQAAQRNSLSPVERGVLLWAADRIDPRRDRRQRQRGLAPSTIRGRAQRLLHLLRGAFGQSDPLTLDAAGFAGRLNHHLSEVRLWQKDHAHLACYTDWQQRRTGSLSVEWHGSERRAGGVRNTIVTGAEYAALLDRFDRDTANGAMARLLVILGFRAGLRWQEAIGLRTHDLLVTGRHVELSIRQNVDRWLKTPAGRRVVPLHALLSASERQELLDWWHDRRIVAMARTGPNTADTSRLFPCWGLPLQGALRRDIAHALTEVTAGSVGNFHQLRHACGSYLLATLALPGDLADKDLAPPIDPTLVSQARRRGIAPVLMGEGAGTRGAVHAVGALLGHSGDQATLRSYMHLHDWLAGLHVSRPESQPALPASLAARLLGMRVPAVERANRRAAAADMPVNHVRRRGRPRTDDHRKGAVILGRLLDRPGPPGAGGHEPTRRQGPIAGHPPEWQMLAALLGVADDAERHTVLDHPQLRSPYGRRIAAALLALIEERTRGRGGVTRRRFVDAPGEGRQRRAHRLGEAEAERLGRLYRGVLALAPAKRRLLCSVFVKGYDRPRGVLRVPDTQFGAVIEALRLADCREQEMTIIRSQRSATIRIGDDGRTDRGFLWAMLFATAVQQSGSRTGRRPLC</sequence>
<accession>A0ABW4NGF0</accession>
<gene>
    <name evidence="4" type="ORF">ACFSC3_16850</name>
</gene>
<keyword evidence="5" id="KW-1185">Reference proteome</keyword>
<evidence type="ECO:0000256" key="1">
    <source>
        <dbReference type="ARBA" id="ARBA00023172"/>
    </source>
</evidence>
<protein>
    <submittedName>
        <fullName evidence="4">Site-specific integrase</fullName>
    </submittedName>
</protein>
<dbReference type="Proteomes" id="UP001597283">
    <property type="component" value="Unassembled WGS sequence"/>
</dbReference>
<evidence type="ECO:0000259" key="3">
    <source>
        <dbReference type="PROSITE" id="PS51898"/>
    </source>
</evidence>
<dbReference type="SUPFAM" id="SSF56349">
    <property type="entry name" value="DNA breaking-rejoining enzymes"/>
    <property type="match status" value="1"/>
</dbReference>
<dbReference type="EMBL" id="JBHUFC010000016">
    <property type="protein sequence ID" value="MFD1789227.1"/>
    <property type="molecule type" value="Genomic_DNA"/>
</dbReference>
<dbReference type="PROSITE" id="PS51898">
    <property type="entry name" value="TYR_RECOMBINASE"/>
    <property type="match status" value="1"/>
</dbReference>
<feature type="domain" description="Tyr recombinase" evidence="3">
    <location>
        <begin position="400"/>
        <end position="641"/>
    </location>
</feature>
<evidence type="ECO:0000313" key="4">
    <source>
        <dbReference type="EMBL" id="MFD1789227.1"/>
    </source>
</evidence>
<reference evidence="5" key="1">
    <citation type="journal article" date="2019" name="Int. J. Syst. Evol. Microbiol.">
        <title>The Global Catalogue of Microorganisms (GCM) 10K type strain sequencing project: providing services to taxonomists for standard genome sequencing and annotation.</title>
        <authorList>
            <consortium name="The Broad Institute Genomics Platform"/>
            <consortium name="The Broad Institute Genome Sequencing Center for Infectious Disease"/>
            <person name="Wu L."/>
            <person name="Ma J."/>
        </authorList>
    </citation>
    <scope>NUCLEOTIDE SEQUENCE [LARGE SCALE GENOMIC DNA]</scope>
    <source>
        <strain evidence="5">Q85</strain>
    </source>
</reference>
<dbReference type="RefSeq" id="WP_380941516.1">
    <property type="nucleotide sequence ID" value="NZ_JBHUFC010000016.1"/>
</dbReference>
<dbReference type="Gene3D" id="1.10.443.10">
    <property type="entry name" value="Intergrase catalytic core"/>
    <property type="match status" value="1"/>
</dbReference>
<evidence type="ECO:0000313" key="5">
    <source>
        <dbReference type="Proteomes" id="UP001597283"/>
    </source>
</evidence>
<organism evidence="4 5">
    <name type="scientific">Sphingomonas floccifaciens</name>
    <dbReference type="NCBI Taxonomy" id="1844115"/>
    <lineage>
        <taxon>Bacteria</taxon>
        <taxon>Pseudomonadati</taxon>
        <taxon>Pseudomonadota</taxon>
        <taxon>Alphaproteobacteria</taxon>
        <taxon>Sphingomonadales</taxon>
        <taxon>Sphingomonadaceae</taxon>
        <taxon>Sphingomonas</taxon>
    </lineage>
</organism>
<comment type="caution">
    <text evidence="4">The sequence shown here is derived from an EMBL/GenBank/DDBJ whole genome shotgun (WGS) entry which is preliminary data.</text>
</comment>
<name>A0ABW4NGF0_9SPHN</name>
<dbReference type="InterPro" id="IPR013762">
    <property type="entry name" value="Integrase-like_cat_sf"/>
</dbReference>
<evidence type="ECO:0000256" key="2">
    <source>
        <dbReference type="SAM" id="MobiDB-lite"/>
    </source>
</evidence>
<dbReference type="CDD" id="cd00397">
    <property type="entry name" value="DNA_BRE_C"/>
    <property type="match status" value="1"/>
</dbReference>
<feature type="region of interest" description="Disordered" evidence="2">
    <location>
        <begin position="701"/>
        <end position="726"/>
    </location>
</feature>
<dbReference type="InterPro" id="IPR011010">
    <property type="entry name" value="DNA_brk_join_enz"/>
</dbReference>